<dbReference type="PANTHER" id="PTHR22870:SF155">
    <property type="entry name" value="E3 UBIQUITIN-PROTEIN LIGASE HERC1-RELATED"/>
    <property type="match status" value="1"/>
</dbReference>
<dbReference type="Pfam" id="PF25390">
    <property type="entry name" value="WD40_RLD"/>
    <property type="match status" value="1"/>
</dbReference>
<dbReference type="InterPro" id="IPR058923">
    <property type="entry name" value="RCC1-like_dom"/>
</dbReference>
<feature type="repeat" description="RCC1" evidence="2">
    <location>
        <begin position="160"/>
        <end position="214"/>
    </location>
</feature>
<evidence type="ECO:0000313" key="5">
    <source>
        <dbReference type="EMBL" id="CAK22423.1"/>
    </source>
</evidence>
<dbReference type="InterPro" id="IPR051210">
    <property type="entry name" value="Ub_ligase/GEF_domain"/>
</dbReference>
<evidence type="ECO:0000256" key="2">
    <source>
        <dbReference type="PROSITE-ProRule" id="PRU00235"/>
    </source>
</evidence>
<feature type="domain" description="RCC1-like" evidence="4">
    <location>
        <begin position="9"/>
        <end position="348"/>
    </location>
</feature>
<accession>Q1H8M4</accession>
<feature type="repeat" description="RCC1" evidence="2">
    <location>
        <begin position="339"/>
        <end position="401"/>
    </location>
</feature>
<dbReference type="OMA" id="ICWTFGL"/>
<feature type="repeat" description="RCC1" evidence="2">
    <location>
        <begin position="32"/>
        <end position="90"/>
    </location>
</feature>
<evidence type="ECO:0000256" key="3">
    <source>
        <dbReference type="SAM" id="MobiDB-lite"/>
    </source>
</evidence>
<protein>
    <submittedName>
        <fullName evidence="5">Regulator of chromosome condensation family protein</fullName>
    </submittedName>
</protein>
<dbReference type="PRINTS" id="PR00633">
    <property type="entry name" value="RCCNDNSATION"/>
</dbReference>
<dbReference type="InterPro" id="IPR000408">
    <property type="entry name" value="Reg_chr_condens"/>
</dbReference>
<keyword evidence="1" id="KW-0677">Repeat</keyword>
<feature type="repeat" description="RCC1" evidence="2">
    <location>
        <begin position="286"/>
        <end position="338"/>
    </location>
</feature>
<dbReference type="AlphaFoldDB" id="Q1H8M4"/>
<name>Q1H8M4_BETVU</name>
<dbReference type="PROSITE" id="PS50012">
    <property type="entry name" value="RCC1_3"/>
    <property type="match status" value="6"/>
</dbReference>
<gene>
    <name evidence="5" type="primary">rcc</name>
</gene>
<sequence length="573" mass="62300">METPEVPIRNPAHKIIAVTAGEAHTLALSEVGKVFSWGRGTFGRLGNGSESDESFPVPIKLDNDGSLNEKPLNFVGIAAGAYHSLALADDGSVWCWGYNTYSQLGFDGDNVSVPRQLDKLLQLDSPRSLGDDSKGKSKHPLKVCAIEAGGMMSVAIDNLGALWMWGNIPQQSSPEDDAFSLGSVPTPVPMFDFYGHTVVKVACGNEHIVALVSAGEKHVGDDLVCYTWGNNMHGQLGLGDTESRLHPQAVAQFSEGSAWRAYEVACGAFHTVVLSLKKRPSDTLESVCWTFGLGENGQLGHGTTQSVSLPEPARELPENAYFVSVDCGLFHTSVVSSAGEVWSWGMEKGLGLCPDVSFSGIDHGDAILPLQILCNRPQGPKFPEPVGIACGAAHTVLVADDGYKLWSWGRGRSGVLGDGKGSDSYSPSMVLWPPLSEDFKDGLNSPDTESKKPEKKAEVTEVDEKVSPTLEEMKRLQSKLSVMERYVTILHGSLFGRPFEEREIPASLLESDSFDVSEAWKTMLEAADRKELRRLEMFYGNMLDGVKDKIMKRKIQEIVRECLQSSSTPTTQY</sequence>
<dbReference type="InterPro" id="IPR009091">
    <property type="entry name" value="RCC1/BLIP-II"/>
</dbReference>
<reference evidence="5" key="1">
    <citation type="journal article" date="2008" name="Planta">
        <title>Post-harvest regulated gene expression and splicing efficiency in storage roots of sugar beet (Beta vulgaris L.).</title>
        <authorList>
            <person name="Rotthues A."/>
            <person name="Kappler J."/>
            <person name="Lichtfuss A."/>
            <person name="Kloos D.U."/>
            <person name="Stahl D.J."/>
            <person name="Hehl R."/>
        </authorList>
    </citation>
    <scope>NUCLEOTIDE SEQUENCE</scope>
    <source>
        <tissue evidence="5">Storage root</tissue>
    </source>
</reference>
<dbReference type="PhylomeDB" id="Q1H8M4"/>
<dbReference type="Gene3D" id="2.130.10.30">
    <property type="entry name" value="Regulator of chromosome condensation 1/beta-lactamase-inhibitor protein II"/>
    <property type="match status" value="2"/>
</dbReference>
<dbReference type="PANTHER" id="PTHR22870">
    <property type="entry name" value="REGULATOR OF CHROMOSOME CONDENSATION"/>
    <property type="match status" value="1"/>
</dbReference>
<feature type="compositionally biased region" description="Basic and acidic residues" evidence="3">
    <location>
        <begin position="448"/>
        <end position="461"/>
    </location>
</feature>
<dbReference type="SUPFAM" id="SSF50985">
    <property type="entry name" value="RCC1/BLIP-II"/>
    <property type="match status" value="2"/>
</dbReference>
<feature type="repeat" description="RCC1" evidence="2">
    <location>
        <begin position="91"/>
        <end position="159"/>
    </location>
</feature>
<evidence type="ECO:0000256" key="1">
    <source>
        <dbReference type="ARBA" id="ARBA00022737"/>
    </source>
</evidence>
<feature type="repeat" description="RCC1" evidence="2">
    <location>
        <begin position="223"/>
        <end position="277"/>
    </location>
</feature>
<evidence type="ECO:0000259" key="4">
    <source>
        <dbReference type="Pfam" id="PF25390"/>
    </source>
</evidence>
<dbReference type="PROSITE" id="PS00626">
    <property type="entry name" value="RCC1_2"/>
    <property type="match status" value="3"/>
</dbReference>
<feature type="region of interest" description="Disordered" evidence="3">
    <location>
        <begin position="441"/>
        <end position="461"/>
    </location>
</feature>
<organism evidence="5">
    <name type="scientific">Beta vulgaris</name>
    <name type="common">Sugar beet</name>
    <dbReference type="NCBI Taxonomy" id="161934"/>
    <lineage>
        <taxon>Eukaryota</taxon>
        <taxon>Viridiplantae</taxon>
        <taxon>Streptophyta</taxon>
        <taxon>Embryophyta</taxon>
        <taxon>Tracheophyta</taxon>
        <taxon>Spermatophyta</taxon>
        <taxon>Magnoliopsida</taxon>
        <taxon>eudicotyledons</taxon>
        <taxon>Gunneridae</taxon>
        <taxon>Pentapetalae</taxon>
        <taxon>Caryophyllales</taxon>
        <taxon>Chenopodiaceae</taxon>
        <taxon>Betoideae</taxon>
        <taxon>Beta</taxon>
    </lineage>
</organism>
<dbReference type="EMBL" id="AM265615">
    <property type="protein sequence ID" value="CAK22423.1"/>
    <property type="molecule type" value="mRNA"/>
</dbReference>
<proteinExistence type="evidence at transcript level"/>